<dbReference type="Proteomes" id="UP000717996">
    <property type="component" value="Unassembled WGS sequence"/>
</dbReference>
<dbReference type="AlphaFoldDB" id="A0A9P6XVC1"/>
<evidence type="ECO:0000256" key="1">
    <source>
        <dbReference type="SAM" id="MobiDB-lite"/>
    </source>
</evidence>
<feature type="compositionally biased region" description="Polar residues" evidence="1">
    <location>
        <begin position="39"/>
        <end position="50"/>
    </location>
</feature>
<evidence type="ECO:0000313" key="3">
    <source>
        <dbReference type="Proteomes" id="UP000717996"/>
    </source>
</evidence>
<comment type="caution">
    <text evidence="2">The sequence shown here is derived from an EMBL/GenBank/DDBJ whole genome shotgun (WGS) entry which is preliminary data.</text>
</comment>
<feature type="region of interest" description="Disordered" evidence="1">
    <location>
        <begin position="37"/>
        <end position="58"/>
    </location>
</feature>
<proteinExistence type="predicted"/>
<protein>
    <submittedName>
        <fullName evidence="2">Uncharacterized protein</fullName>
    </submittedName>
</protein>
<sequence length="199" mass="21973">MKIFKVYGPEGSKINNQSQTGVLLALEMMRLVHEAAPSRATSDVPASSTARDVAGSGAAVTSQQQYKLKKEDKESTSKMYAALKDDEMWTLSSGKKSEYFSEEKLEEIKNESAPEVTILPVELSELKNDTCFDMTDIVVASGERASRASSERMNVGRSLGAFDGIERKKVGTKVDLLFSIEQIEYQSCCRARHEVSKDT</sequence>
<evidence type="ECO:0000313" key="2">
    <source>
        <dbReference type="EMBL" id="KAG1532962.1"/>
    </source>
</evidence>
<reference evidence="2" key="1">
    <citation type="journal article" date="2020" name="Microb. Genom.">
        <title>Genetic diversity of clinical and environmental Mucorales isolates obtained from an investigation of mucormycosis cases among solid organ transplant recipients.</title>
        <authorList>
            <person name="Nguyen M.H."/>
            <person name="Kaul D."/>
            <person name="Muto C."/>
            <person name="Cheng S.J."/>
            <person name="Richter R.A."/>
            <person name="Bruno V.M."/>
            <person name="Liu G."/>
            <person name="Beyhan S."/>
            <person name="Sundermann A.J."/>
            <person name="Mounaud S."/>
            <person name="Pasculle A.W."/>
            <person name="Nierman W.C."/>
            <person name="Driscoll E."/>
            <person name="Cumbie R."/>
            <person name="Clancy C.J."/>
            <person name="Dupont C.L."/>
        </authorList>
    </citation>
    <scope>NUCLEOTIDE SEQUENCE</scope>
    <source>
        <strain evidence="2">GL16</strain>
    </source>
</reference>
<organism evidence="2 3">
    <name type="scientific">Rhizopus oryzae</name>
    <name type="common">Mucormycosis agent</name>
    <name type="synonym">Rhizopus arrhizus var. delemar</name>
    <dbReference type="NCBI Taxonomy" id="64495"/>
    <lineage>
        <taxon>Eukaryota</taxon>
        <taxon>Fungi</taxon>
        <taxon>Fungi incertae sedis</taxon>
        <taxon>Mucoromycota</taxon>
        <taxon>Mucoromycotina</taxon>
        <taxon>Mucoromycetes</taxon>
        <taxon>Mucorales</taxon>
        <taxon>Mucorineae</taxon>
        <taxon>Rhizopodaceae</taxon>
        <taxon>Rhizopus</taxon>
    </lineage>
</organism>
<gene>
    <name evidence="2" type="ORF">G6F51_012853</name>
</gene>
<dbReference type="EMBL" id="JAANIT010004179">
    <property type="protein sequence ID" value="KAG1532962.1"/>
    <property type="molecule type" value="Genomic_DNA"/>
</dbReference>
<name>A0A9P6XVC1_RHIOR</name>
<accession>A0A9P6XVC1</accession>